<keyword evidence="9" id="KW-0472">Membrane</keyword>
<keyword evidence="7" id="KW-0067">ATP-binding</keyword>
<dbReference type="EC" id="2.7.13.3" evidence="2"/>
<dbReference type="InterPro" id="IPR011712">
    <property type="entry name" value="Sig_transdc_His_kin_sub3_dim/P"/>
</dbReference>
<evidence type="ECO:0000256" key="2">
    <source>
        <dbReference type="ARBA" id="ARBA00012438"/>
    </source>
</evidence>
<evidence type="ECO:0000256" key="6">
    <source>
        <dbReference type="ARBA" id="ARBA00022777"/>
    </source>
</evidence>
<evidence type="ECO:0000259" key="10">
    <source>
        <dbReference type="SMART" id="SM00387"/>
    </source>
</evidence>
<feature type="domain" description="Histidine kinase/HSP90-like ATPase" evidence="10">
    <location>
        <begin position="479"/>
        <end position="573"/>
    </location>
</feature>
<feature type="transmembrane region" description="Helical" evidence="9">
    <location>
        <begin position="226"/>
        <end position="245"/>
    </location>
</feature>
<dbReference type="CDD" id="cd16917">
    <property type="entry name" value="HATPase_UhpB-NarQ-NarX-like"/>
    <property type="match status" value="1"/>
</dbReference>
<dbReference type="Proteomes" id="UP001612915">
    <property type="component" value="Unassembled WGS sequence"/>
</dbReference>
<dbReference type="Gene3D" id="3.30.565.10">
    <property type="entry name" value="Histidine kinase-like ATPase, C-terminal domain"/>
    <property type="match status" value="1"/>
</dbReference>
<keyword evidence="12" id="KW-1185">Reference proteome</keyword>
<sequence>MTSVPDDGPPPAGVPVAVLVATLLAAFGTIPALMGVTSDSITVGAIYSSAWLVFGFGAAVLLDRDPHDRVGRVFAGLSLTPLAVVGVSVVVSGVGWGSLTRVWTAIGWPVVAVVLAAVAWAVDLAVDRMSRRRLVWLVVLSAALFAAVIATRFLAGPVQAAMTAMLGLWTFAAVATRLVLARQFRPLDEPLVDLVLALGPFLLGGVAGLLTQWLTERVDLPWAQPSTVFVAVVVVTLAWPLSRWLRASFLQQRYGRGVLTPDDVAAITAGLHADADPRELLGQAAAMVSAASGQEAVTIILGADEPDEPSDDGRLVHHPLVVAGDRVGTLSVRSRHREGPESRQAHTVVQLIPTVALVARAVQLAVEADHARQDVARERDAERARILGDLHDGVGPVLAGMSMRVQAELRAAPTPLLRALADELADCRGDLRRIVAGLTPSALHDGDLAGALSALVDSFGAQSRTIALDTDLDRELPPEVTVAVYRSVAEGITNALRHGAADEIHVSVRCRADPGERISARVEVRDHGRGGLVVPGVGLTSLRRRAEQLGGRLQVENLQPHGVRLHVEIPVVSA</sequence>
<feature type="transmembrane region" description="Helical" evidence="9">
    <location>
        <begin position="102"/>
        <end position="122"/>
    </location>
</feature>
<dbReference type="GO" id="GO:0016301">
    <property type="term" value="F:kinase activity"/>
    <property type="evidence" value="ECO:0007669"/>
    <property type="project" value="UniProtKB-KW"/>
</dbReference>
<dbReference type="Gene3D" id="1.20.5.1930">
    <property type="match status" value="1"/>
</dbReference>
<proteinExistence type="predicted"/>
<dbReference type="Pfam" id="PF07730">
    <property type="entry name" value="HisKA_3"/>
    <property type="match status" value="1"/>
</dbReference>
<feature type="transmembrane region" description="Helical" evidence="9">
    <location>
        <begin position="134"/>
        <end position="154"/>
    </location>
</feature>
<keyword evidence="4" id="KW-0808">Transferase</keyword>
<dbReference type="EMBL" id="JBITLV010000001">
    <property type="protein sequence ID" value="MFI7586351.1"/>
    <property type="molecule type" value="Genomic_DNA"/>
</dbReference>
<name>A0ABW8AJ12_9ACTN</name>
<dbReference type="RefSeq" id="WP_398275849.1">
    <property type="nucleotide sequence ID" value="NZ_JBITLV010000001.1"/>
</dbReference>
<keyword evidence="3" id="KW-0597">Phosphoprotein</keyword>
<protein>
    <recommendedName>
        <fullName evidence="2">histidine kinase</fullName>
        <ecNumber evidence="2">2.7.13.3</ecNumber>
    </recommendedName>
</protein>
<keyword evidence="6 11" id="KW-0418">Kinase</keyword>
<feature type="transmembrane region" description="Helical" evidence="9">
    <location>
        <begin position="160"/>
        <end position="180"/>
    </location>
</feature>
<dbReference type="SUPFAM" id="SSF55874">
    <property type="entry name" value="ATPase domain of HSP90 chaperone/DNA topoisomerase II/histidine kinase"/>
    <property type="match status" value="1"/>
</dbReference>
<feature type="transmembrane region" description="Helical" evidence="9">
    <location>
        <begin position="12"/>
        <end position="34"/>
    </location>
</feature>
<evidence type="ECO:0000256" key="7">
    <source>
        <dbReference type="ARBA" id="ARBA00022840"/>
    </source>
</evidence>
<keyword evidence="8" id="KW-0902">Two-component regulatory system</keyword>
<comment type="caution">
    <text evidence="11">The sequence shown here is derived from an EMBL/GenBank/DDBJ whole genome shotgun (WGS) entry which is preliminary data.</text>
</comment>
<dbReference type="InterPro" id="IPR050482">
    <property type="entry name" value="Sensor_HK_TwoCompSys"/>
</dbReference>
<dbReference type="PANTHER" id="PTHR24421:SF10">
    <property type="entry name" value="NITRATE_NITRITE SENSOR PROTEIN NARQ"/>
    <property type="match status" value="1"/>
</dbReference>
<feature type="transmembrane region" description="Helical" evidence="9">
    <location>
        <begin position="40"/>
        <end position="62"/>
    </location>
</feature>
<feature type="transmembrane region" description="Helical" evidence="9">
    <location>
        <begin position="74"/>
        <end position="96"/>
    </location>
</feature>
<evidence type="ECO:0000256" key="8">
    <source>
        <dbReference type="ARBA" id="ARBA00023012"/>
    </source>
</evidence>
<gene>
    <name evidence="11" type="ORF">ACIB24_04690</name>
</gene>
<dbReference type="PANTHER" id="PTHR24421">
    <property type="entry name" value="NITRATE/NITRITE SENSOR PROTEIN NARX-RELATED"/>
    <property type="match status" value="1"/>
</dbReference>
<dbReference type="InterPro" id="IPR036890">
    <property type="entry name" value="HATPase_C_sf"/>
</dbReference>
<organism evidence="11 12">
    <name type="scientific">Spongisporangium articulatum</name>
    <dbReference type="NCBI Taxonomy" id="3362603"/>
    <lineage>
        <taxon>Bacteria</taxon>
        <taxon>Bacillati</taxon>
        <taxon>Actinomycetota</taxon>
        <taxon>Actinomycetes</taxon>
        <taxon>Kineosporiales</taxon>
        <taxon>Kineosporiaceae</taxon>
        <taxon>Spongisporangium</taxon>
    </lineage>
</organism>
<evidence type="ECO:0000256" key="3">
    <source>
        <dbReference type="ARBA" id="ARBA00022553"/>
    </source>
</evidence>
<keyword evidence="9" id="KW-0812">Transmembrane</keyword>
<dbReference type="Pfam" id="PF02518">
    <property type="entry name" value="HATPase_c"/>
    <property type="match status" value="1"/>
</dbReference>
<keyword evidence="9" id="KW-1133">Transmembrane helix</keyword>
<evidence type="ECO:0000256" key="5">
    <source>
        <dbReference type="ARBA" id="ARBA00022741"/>
    </source>
</evidence>
<dbReference type="InterPro" id="IPR003594">
    <property type="entry name" value="HATPase_dom"/>
</dbReference>
<reference evidence="11 12" key="1">
    <citation type="submission" date="2024-10" db="EMBL/GenBank/DDBJ databases">
        <title>The Natural Products Discovery Center: Release of the First 8490 Sequenced Strains for Exploring Actinobacteria Biosynthetic Diversity.</title>
        <authorList>
            <person name="Kalkreuter E."/>
            <person name="Kautsar S.A."/>
            <person name="Yang D."/>
            <person name="Bader C.D."/>
            <person name="Teijaro C.N."/>
            <person name="Fluegel L."/>
            <person name="Davis C.M."/>
            <person name="Simpson J.R."/>
            <person name="Lauterbach L."/>
            <person name="Steele A.D."/>
            <person name="Gui C."/>
            <person name="Meng S."/>
            <person name="Li G."/>
            <person name="Viehrig K."/>
            <person name="Ye F."/>
            <person name="Su P."/>
            <person name="Kiefer A.F."/>
            <person name="Nichols A."/>
            <person name="Cepeda A.J."/>
            <person name="Yan W."/>
            <person name="Fan B."/>
            <person name="Jiang Y."/>
            <person name="Adhikari A."/>
            <person name="Zheng C.-J."/>
            <person name="Schuster L."/>
            <person name="Cowan T.M."/>
            <person name="Smanski M.J."/>
            <person name="Chevrette M.G."/>
            <person name="De Carvalho L.P.S."/>
            <person name="Shen B."/>
        </authorList>
    </citation>
    <scope>NUCLEOTIDE SEQUENCE [LARGE SCALE GENOMIC DNA]</scope>
    <source>
        <strain evidence="11 12">NPDC049639</strain>
    </source>
</reference>
<evidence type="ECO:0000256" key="1">
    <source>
        <dbReference type="ARBA" id="ARBA00000085"/>
    </source>
</evidence>
<feature type="transmembrane region" description="Helical" evidence="9">
    <location>
        <begin position="192"/>
        <end position="214"/>
    </location>
</feature>
<evidence type="ECO:0000313" key="11">
    <source>
        <dbReference type="EMBL" id="MFI7586351.1"/>
    </source>
</evidence>
<evidence type="ECO:0000256" key="9">
    <source>
        <dbReference type="SAM" id="Phobius"/>
    </source>
</evidence>
<dbReference type="SMART" id="SM00387">
    <property type="entry name" value="HATPase_c"/>
    <property type="match status" value="1"/>
</dbReference>
<comment type="catalytic activity">
    <reaction evidence="1">
        <text>ATP + protein L-histidine = ADP + protein N-phospho-L-histidine.</text>
        <dbReference type="EC" id="2.7.13.3"/>
    </reaction>
</comment>
<evidence type="ECO:0000313" key="12">
    <source>
        <dbReference type="Proteomes" id="UP001612915"/>
    </source>
</evidence>
<accession>A0ABW8AJ12</accession>
<evidence type="ECO:0000256" key="4">
    <source>
        <dbReference type="ARBA" id="ARBA00022679"/>
    </source>
</evidence>
<keyword evidence="5" id="KW-0547">Nucleotide-binding</keyword>